<dbReference type="RefSeq" id="WP_165600461.1">
    <property type="nucleotide sequence ID" value="NZ_SORZ01000001.1"/>
</dbReference>
<dbReference type="InterPro" id="IPR008949">
    <property type="entry name" value="Isoprenoid_synthase_dom_sf"/>
</dbReference>
<keyword evidence="2" id="KW-0808">Transferase</keyword>
<accession>A0A506US01</accession>
<dbReference type="PANTHER" id="PTHR31480">
    <property type="entry name" value="BIFUNCTIONAL LYCOPENE CYCLASE/PHYTOENE SYNTHASE"/>
    <property type="match status" value="1"/>
</dbReference>
<proteinExistence type="predicted"/>
<keyword evidence="3" id="KW-1185">Reference proteome</keyword>
<gene>
    <name evidence="2" type="primary">hpnC</name>
    <name evidence="2" type="ORF">E3202_00640</name>
</gene>
<comment type="caution">
    <text evidence="2">The sequence shown here is derived from an EMBL/GenBank/DDBJ whole genome shotgun (WGS) entry which is preliminary data.</text>
</comment>
<dbReference type="SFLD" id="SFLDS00005">
    <property type="entry name" value="Isoprenoid_Synthase_Type_I"/>
    <property type="match status" value="1"/>
</dbReference>
<dbReference type="Proteomes" id="UP000315037">
    <property type="component" value="Unassembled WGS sequence"/>
</dbReference>
<reference evidence="2 3" key="1">
    <citation type="submission" date="2019-03" db="EMBL/GenBank/DDBJ databases">
        <title>The complete genome sequence of Neokomagataea sp. Jb2 NBRC113641.</title>
        <authorList>
            <person name="Chua K.-O."/>
            <person name="Chan K.-G."/>
            <person name="See-Too W.-S."/>
        </authorList>
    </citation>
    <scope>NUCLEOTIDE SEQUENCE [LARGE SCALE GENOMIC DNA]</scope>
    <source>
        <strain evidence="2 3">Jb2</strain>
    </source>
</reference>
<name>A0A506US01_9PROT</name>
<dbReference type="InterPro" id="IPR017827">
    <property type="entry name" value="HSQ_synthase_HpnC"/>
</dbReference>
<protein>
    <submittedName>
        <fullName evidence="2">Squalene synthase HpnC</fullName>
        <ecNumber evidence="2">2.5.1.21</ecNumber>
    </submittedName>
</protein>
<evidence type="ECO:0000313" key="2">
    <source>
        <dbReference type="EMBL" id="TPW36127.1"/>
    </source>
</evidence>
<feature type="compositionally biased region" description="Basic and acidic residues" evidence="1">
    <location>
        <begin position="1"/>
        <end position="19"/>
    </location>
</feature>
<dbReference type="NCBIfam" id="TIGR03464">
    <property type="entry name" value="HpnC"/>
    <property type="match status" value="1"/>
</dbReference>
<dbReference type="InterPro" id="IPR002060">
    <property type="entry name" value="Squ/phyt_synthse"/>
</dbReference>
<feature type="region of interest" description="Disordered" evidence="1">
    <location>
        <begin position="1"/>
        <end position="27"/>
    </location>
</feature>
<organism evidence="2 3">
    <name type="scientific">Oecophyllibacter saccharovorans</name>
    <dbReference type="NCBI Taxonomy" id="2558360"/>
    <lineage>
        <taxon>Bacteria</taxon>
        <taxon>Pseudomonadati</taxon>
        <taxon>Pseudomonadota</taxon>
        <taxon>Alphaproteobacteria</taxon>
        <taxon>Acetobacterales</taxon>
        <taxon>Acetobacteraceae</taxon>
        <taxon>Oecophyllibacter</taxon>
    </lineage>
</organism>
<dbReference type="EC" id="2.5.1.21" evidence="2"/>
<dbReference type="InterPro" id="IPR044843">
    <property type="entry name" value="Trans_IPPS_bact-type"/>
</dbReference>
<dbReference type="GO" id="GO:0051996">
    <property type="term" value="F:squalene synthase [NAD(P)H] activity"/>
    <property type="evidence" value="ECO:0007669"/>
    <property type="project" value="UniProtKB-EC"/>
</dbReference>
<evidence type="ECO:0000256" key="1">
    <source>
        <dbReference type="SAM" id="MobiDB-lite"/>
    </source>
</evidence>
<dbReference type="Pfam" id="PF00494">
    <property type="entry name" value="SQS_PSY"/>
    <property type="match status" value="1"/>
</dbReference>
<dbReference type="GO" id="GO:0004311">
    <property type="term" value="F:geranylgeranyl diphosphate synthase activity"/>
    <property type="evidence" value="ECO:0007669"/>
    <property type="project" value="InterPro"/>
</dbReference>
<sequence>MTARQEGRTAEAWAKRDVSSSKTGADENFPTGSLLISPALRPVVHAYYRFARIADDVADTTELTPQEKRARLAALNGILEGTAQTPERADARSAATLRQALLEVGVPLSVATDLLVAFREDTEKDRYETWDELLHYCRYSANPVGRFLLALHREGRATFPLSDALCTALQVINHLQDVSGDLRRLNRCYVPQLWLEQEGVKTEDLALGCSKPGVRRVMNRMLDHVEELNRQARRLPGLIADRRLRLEAAVVVALCCRLTARLRRQDPLAERVALSRGDGLRALAWALRFWNVPA</sequence>
<dbReference type="SUPFAM" id="SSF48576">
    <property type="entry name" value="Terpenoid synthases"/>
    <property type="match status" value="1"/>
</dbReference>
<dbReference type="SFLD" id="SFLDG01212">
    <property type="entry name" value="Phytoene_synthase_like"/>
    <property type="match status" value="1"/>
</dbReference>
<dbReference type="SFLD" id="SFLDG01018">
    <property type="entry name" value="Squalene/Phytoene_Synthase_Lik"/>
    <property type="match status" value="1"/>
</dbReference>
<dbReference type="Gene3D" id="1.10.600.10">
    <property type="entry name" value="Farnesyl Diphosphate Synthase"/>
    <property type="match status" value="1"/>
</dbReference>
<evidence type="ECO:0000313" key="3">
    <source>
        <dbReference type="Proteomes" id="UP000315037"/>
    </source>
</evidence>
<dbReference type="AlphaFoldDB" id="A0A506US01"/>
<dbReference type="EMBL" id="SORZ01000001">
    <property type="protein sequence ID" value="TPW36127.1"/>
    <property type="molecule type" value="Genomic_DNA"/>
</dbReference>